<keyword evidence="2" id="KW-1185">Reference proteome</keyword>
<dbReference type="RefSeq" id="WP_259100967.1">
    <property type="nucleotide sequence ID" value="NZ_CP130454.1"/>
</dbReference>
<accession>A0ABT2ES71</accession>
<reference evidence="1 2" key="1">
    <citation type="submission" date="2022-08" db="EMBL/GenBank/DDBJ databases">
        <title>Bacterial and archaeal communities from various locations to study Microbial Dark Matter (Phase II).</title>
        <authorList>
            <person name="Stepanauskas R."/>
        </authorList>
    </citation>
    <scope>NUCLEOTIDE SEQUENCE [LARGE SCALE GENOMIC DNA]</scope>
    <source>
        <strain evidence="1 2">PD1</strain>
    </source>
</reference>
<dbReference type="InterPro" id="IPR021459">
    <property type="entry name" value="GH101-related"/>
</dbReference>
<dbReference type="Gene3D" id="2.60.40.10">
    <property type="entry name" value="Immunoglobulins"/>
    <property type="match status" value="1"/>
</dbReference>
<evidence type="ECO:0000313" key="1">
    <source>
        <dbReference type="EMBL" id="MCS3920806.1"/>
    </source>
</evidence>
<sequence length="1196" mass="134817">MVAWLILAAIEVASVQPVTLSSKWLSVTVDPNGSFTVVDKRAKVTWRSTQHITPFRNLQRLADGKVSFQTEARQRDGKTFPVTVTMWLENDELVVEASVNDPKIQVGTFSFLPPLPPISPKSELLIPFYGNGIAVPVDGKEFRGRSFTAYGLLDMPWVGVTDGEVGYLLLWDGRSADDGNLFVDPVKTEQGELLTPVAYHDPTMRTFGYPRRVRYIFVSEGGHVAICKRYRDYAKRNGFLVTLLEKAKQKPAVKLLAGAPNVWGGNPQFAREAKSLGIDRMLINGVWSAKEMEAIKALGYLNSRYDNYEDLYTCCPNHFPPFNIGTIEDCVLRADGNRQVGWVTWDKKHTAHKRCSLLQLEVARKFITERLKNHPHNAWFLDVTTATGLLECYDTKHMHNRTEDREAKRRLAKFVGDELGLVLGGEHGRWWGVDIYDYWEGMMSHSQFVTWPAGHLRPPEKREKIGERYLEWGLGHRRRVPLWELVFHDCVVSYWYWGDSTDFLHRVAPDLTDKKDAFNILYGTPPMFWVNHLGFTWSDLNLRKRLLQSYRVVCKLHEQIAFDEMLSHEWLTPDRDVQRTVFGRSGSKAETTEVIVNFGEKPFTITRNGQKFVLPQYGFYAHGPKITQYRALVGDRTVTFVRTPDYAFCDAGGKRHDFGVVVTDGEVTMRLESPEQIRILIGEETKEVLLHPLQFAPKFNAKTTRLVWLADDETPQAIEVVKESVVRLTIGKWRKALLVWGKTASKPNFAITKVSLTPKEPKQGQQLKAVVTLLNNGLVSGSANLALYLDTVSPQTLLAKQTVTVAAGQQKSISITVGTEGIDGQRKLIACIEPIKPKEELALADNEREVAFNVSADYSRWRFGFEITVHAGGVRRLDEPVTIDVDWSKLAGVPKGTSIDPNSVRVLEIAGGSQKVVPCAFEPEGPQSHTGKLVFLLLGETAPNDVRRFRVVADVQGKTRYFPSPTSLRWDEGAKMVTTPFYRLKFGDDGMVREWVSLMPNAPKQSFLRSLGVSSAQTGWVDEIGEVEAIRCLSVNAVSVVVQVTKRLQGDFRIVRTFTFYLRHFIVEIEANKPGIRNYSRAYYLLPCKFTDDKGNEAVVDGKGEGEGVIGKNPQPKWYAVYSDNWAHSCIALSQFDSLTYWDVEGAWGGIAFGTGQTKGIRLAYVLHGGQKDATFAAWDYERLTKPPKVVIIAQR</sequence>
<evidence type="ECO:0000313" key="2">
    <source>
        <dbReference type="Proteomes" id="UP001204798"/>
    </source>
</evidence>
<dbReference type="Pfam" id="PF11308">
    <property type="entry name" value="Glyco_hydro_129"/>
    <property type="match status" value="2"/>
</dbReference>
<protein>
    <recommendedName>
        <fullName evidence="3">CARDB domain-containing protein</fullName>
    </recommendedName>
</protein>
<evidence type="ECO:0008006" key="3">
    <source>
        <dbReference type="Google" id="ProtNLM"/>
    </source>
</evidence>
<dbReference type="Proteomes" id="UP001204798">
    <property type="component" value="Unassembled WGS sequence"/>
</dbReference>
<dbReference type="InterPro" id="IPR013783">
    <property type="entry name" value="Ig-like_fold"/>
</dbReference>
<name>A0ABT2ES71_9BACT</name>
<proteinExistence type="predicted"/>
<comment type="caution">
    <text evidence="1">The sequence shown here is derived from an EMBL/GenBank/DDBJ whole genome shotgun (WGS) entry which is preliminary data.</text>
</comment>
<gene>
    <name evidence="1" type="ORF">M2350_003243</name>
</gene>
<dbReference type="EMBL" id="JANUCP010000007">
    <property type="protein sequence ID" value="MCS3920806.1"/>
    <property type="molecule type" value="Genomic_DNA"/>
</dbReference>
<organism evidence="1 2">
    <name type="scientific">Candidatus Fervidibacter sacchari</name>
    <dbReference type="NCBI Taxonomy" id="1448929"/>
    <lineage>
        <taxon>Bacteria</taxon>
        <taxon>Candidatus Fervidibacterota</taxon>
        <taxon>Candidatus Fervidibacter</taxon>
    </lineage>
</organism>